<accession>A0A7V0Z6C1</accession>
<feature type="domain" description="Polymerase nucleotidyl transferase" evidence="1">
    <location>
        <begin position="54"/>
        <end position="122"/>
    </location>
</feature>
<dbReference type="InterPro" id="IPR043519">
    <property type="entry name" value="NT_sf"/>
</dbReference>
<sequence>MLYIASPVTKILESFATSFAKKGSIKIGNNNLQVTSIEVLFSRKYESPKARDYIVNQLKELGALKIFQFGSTINGDINLRSDLDLIVIMPPTKTGWEWMNEIYESVDRMVGADIIVYAPDEFEMMLKESSFVRHAIKTGKKIYEKE</sequence>
<proteinExistence type="predicted"/>
<protein>
    <submittedName>
        <fullName evidence="2">Nucleotidyltransferase domain-containing protein</fullName>
    </submittedName>
</protein>
<evidence type="ECO:0000313" key="2">
    <source>
        <dbReference type="EMBL" id="HDY59375.1"/>
    </source>
</evidence>
<gene>
    <name evidence="2" type="ORF">ENP86_07480</name>
</gene>
<dbReference type="PANTHER" id="PTHR43449:SF3">
    <property type="entry name" value="POLYMERASE NUCLEOTIDYL TRANSFERASE DOMAIN-CONTAINING PROTEIN"/>
    <property type="match status" value="1"/>
</dbReference>
<evidence type="ECO:0000259" key="1">
    <source>
        <dbReference type="Pfam" id="PF01909"/>
    </source>
</evidence>
<comment type="caution">
    <text evidence="2">The sequence shown here is derived from an EMBL/GenBank/DDBJ whole genome shotgun (WGS) entry which is preliminary data.</text>
</comment>
<dbReference type="AlphaFoldDB" id="A0A7V0Z6C1"/>
<dbReference type="CDD" id="cd05403">
    <property type="entry name" value="NT_KNTase_like"/>
    <property type="match status" value="1"/>
</dbReference>
<dbReference type="GO" id="GO:0016779">
    <property type="term" value="F:nucleotidyltransferase activity"/>
    <property type="evidence" value="ECO:0007669"/>
    <property type="project" value="InterPro"/>
</dbReference>
<name>A0A7V0Z6C1_UNCW3</name>
<dbReference type="Pfam" id="PF01909">
    <property type="entry name" value="NTP_transf_2"/>
    <property type="match status" value="1"/>
</dbReference>
<dbReference type="PANTHER" id="PTHR43449">
    <property type="entry name" value="NUCLEOTIDYLTRANSFERASE"/>
    <property type="match status" value="1"/>
</dbReference>
<dbReference type="InterPro" id="IPR045747">
    <property type="entry name" value="CRISPR-assoc_prot_Cas6_N_sf"/>
</dbReference>
<reference evidence="2" key="1">
    <citation type="journal article" date="2020" name="mSystems">
        <title>Genome- and Community-Level Interaction Insights into Carbon Utilization and Element Cycling Functions of Hydrothermarchaeota in Hydrothermal Sediment.</title>
        <authorList>
            <person name="Zhou Z."/>
            <person name="Liu Y."/>
            <person name="Xu W."/>
            <person name="Pan J."/>
            <person name="Luo Z.H."/>
            <person name="Li M."/>
        </authorList>
    </citation>
    <scope>NUCLEOTIDE SEQUENCE [LARGE SCALE GENOMIC DNA]</scope>
    <source>
        <strain evidence="2">SpSt-258</strain>
    </source>
</reference>
<dbReference type="SUPFAM" id="SSF81301">
    <property type="entry name" value="Nucleotidyltransferase"/>
    <property type="match status" value="1"/>
</dbReference>
<keyword evidence="2" id="KW-0808">Transferase</keyword>
<dbReference type="Gene3D" id="3.30.460.10">
    <property type="entry name" value="Beta Polymerase, domain 2"/>
    <property type="match status" value="1"/>
</dbReference>
<dbReference type="EMBL" id="DSKY01000020">
    <property type="protein sequence ID" value="HDY59375.1"/>
    <property type="molecule type" value="Genomic_DNA"/>
</dbReference>
<organism evidence="2">
    <name type="scientific">candidate division WOR-3 bacterium</name>
    <dbReference type="NCBI Taxonomy" id="2052148"/>
    <lineage>
        <taxon>Bacteria</taxon>
        <taxon>Bacteria division WOR-3</taxon>
    </lineage>
</organism>
<dbReference type="Gene3D" id="3.30.70.1890">
    <property type="match status" value="1"/>
</dbReference>
<dbReference type="InterPro" id="IPR002934">
    <property type="entry name" value="Polymerase_NTP_transf_dom"/>
</dbReference>